<proteinExistence type="inferred from homology"/>
<dbReference type="InterPro" id="IPR037914">
    <property type="entry name" value="SpoVT-AbrB_sf"/>
</dbReference>
<gene>
    <name evidence="7 9" type="primary">mraZ</name>
    <name evidence="9" type="ORF">GCM10017596_18620</name>
</gene>
<dbReference type="EMBL" id="BSET01000002">
    <property type="protein sequence ID" value="GLK02147.1"/>
    <property type="molecule type" value="Genomic_DNA"/>
</dbReference>
<dbReference type="InterPro" id="IPR003444">
    <property type="entry name" value="MraZ"/>
</dbReference>
<keyword evidence="5 7" id="KW-0238">DNA-binding</keyword>
<evidence type="ECO:0000256" key="7">
    <source>
        <dbReference type="HAMAP-Rule" id="MF_01008"/>
    </source>
</evidence>
<dbReference type="CDD" id="cd16320">
    <property type="entry name" value="MraZ_N"/>
    <property type="match status" value="1"/>
</dbReference>
<dbReference type="InterPro" id="IPR020603">
    <property type="entry name" value="MraZ_dom"/>
</dbReference>
<dbReference type="Proteomes" id="UP001142325">
    <property type="component" value="Unassembled WGS sequence"/>
</dbReference>
<dbReference type="GO" id="GO:2000143">
    <property type="term" value="P:negative regulation of DNA-templated transcription initiation"/>
    <property type="evidence" value="ECO:0007669"/>
    <property type="project" value="TreeGrafter"/>
</dbReference>
<evidence type="ECO:0000313" key="10">
    <source>
        <dbReference type="Proteomes" id="UP001142325"/>
    </source>
</evidence>
<dbReference type="Pfam" id="PF02381">
    <property type="entry name" value="MraZ"/>
    <property type="match status" value="2"/>
</dbReference>
<dbReference type="InterPro" id="IPR035644">
    <property type="entry name" value="MraZ_C"/>
</dbReference>
<dbReference type="InterPro" id="IPR035642">
    <property type="entry name" value="MraZ_N"/>
</dbReference>
<keyword evidence="3" id="KW-0677">Repeat</keyword>
<evidence type="ECO:0000256" key="5">
    <source>
        <dbReference type="ARBA" id="ARBA00023125"/>
    </source>
</evidence>
<keyword evidence="4 7" id="KW-0805">Transcription regulation</keyword>
<name>A0A9W6HTH0_9MICO</name>
<evidence type="ECO:0000256" key="6">
    <source>
        <dbReference type="ARBA" id="ARBA00023163"/>
    </source>
</evidence>
<dbReference type="PANTHER" id="PTHR34701:SF1">
    <property type="entry name" value="TRANSCRIPTIONAL REGULATOR MRAZ"/>
    <property type="match status" value="1"/>
</dbReference>
<comment type="subunit">
    <text evidence="7">Forms oligomers.</text>
</comment>
<dbReference type="PROSITE" id="PS51740">
    <property type="entry name" value="SPOVT_ABRB"/>
    <property type="match status" value="2"/>
</dbReference>
<dbReference type="GO" id="GO:0005737">
    <property type="term" value="C:cytoplasm"/>
    <property type="evidence" value="ECO:0007669"/>
    <property type="project" value="UniProtKB-UniRule"/>
</dbReference>
<comment type="similarity">
    <text evidence="7">Belongs to the MraZ family.</text>
</comment>
<dbReference type="CDD" id="cd16321">
    <property type="entry name" value="MraZ_C"/>
    <property type="match status" value="1"/>
</dbReference>
<protein>
    <recommendedName>
        <fullName evidence="1 7">Transcriptional regulator MraZ</fullName>
    </recommendedName>
</protein>
<feature type="domain" description="SpoVT-AbrB" evidence="8">
    <location>
        <begin position="80"/>
        <end position="123"/>
    </location>
</feature>
<comment type="caution">
    <text evidence="9">The sequence shown here is derived from an EMBL/GenBank/DDBJ whole genome shotgun (WGS) entry which is preliminary data.</text>
</comment>
<sequence>MIGPMLLGTHSPKLDDKGRVILPAKFREDLAGGVVVTRGQDRCLYVFSTTEFESVHERIRQAPLSNKEARAFLRMFLSGASAEMPDSQNRITIPAHLRTYAGLGKELILTGVGAHAEIWDAAAWNAYAEGHEDAYAELEEEVIPGLF</sequence>
<evidence type="ECO:0000256" key="4">
    <source>
        <dbReference type="ARBA" id="ARBA00023015"/>
    </source>
</evidence>
<comment type="subcellular location">
    <subcellularLocation>
        <location evidence="7">Cytoplasm</location>
        <location evidence="7">Nucleoid</location>
    </subcellularLocation>
</comment>
<keyword evidence="6 7" id="KW-0804">Transcription</keyword>
<feature type="domain" description="SpoVT-AbrB" evidence="8">
    <location>
        <begin position="9"/>
        <end position="51"/>
    </location>
</feature>
<accession>A0A9W6HTH0</accession>
<dbReference type="GO" id="GO:0000976">
    <property type="term" value="F:transcription cis-regulatory region binding"/>
    <property type="evidence" value="ECO:0007669"/>
    <property type="project" value="TreeGrafter"/>
</dbReference>
<keyword evidence="10" id="KW-1185">Reference proteome</keyword>
<dbReference type="InterPro" id="IPR038619">
    <property type="entry name" value="MraZ_sf"/>
</dbReference>
<dbReference type="GO" id="GO:0003700">
    <property type="term" value="F:DNA-binding transcription factor activity"/>
    <property type="evidence" value="ECO:0007669"/>
    <property type="project" value="UniProtKB-UniRule"/>
</dbReference>
<evidence type="ECO:0000256" key="1">
    <source>
        <dbReference type="ARBA" id="ARBA00013860"/>
    </source>
</evidence>
<organism evidence="9 10">
    <name type="scientific">Microbacterium keratanolyticum</name>
    <dbReference type="NCBI Taxonomy" id="67574"/>
    <lineage>
        <taxon>Bacteria</taxon>
        <taxon>Bacillati</taxon>
        <taxon>Actinomycetota</taxon>
        <taxon>Actinomycetes</taxon>
        <taxon>Micrococcales</taxon>
        <taxon>Microbacteriaceae</taxon>
        <taxon>Microbacterium</taxon>
    </lineage>
</organism>
<evidence type="ECO:0000256" key="3">
    <source>
        <dbReference type="ARBA" id="ARBA00022737"/>
    </source>
</evidence>
<evidence type="ECO:0000313" key="9">
    <source>
        <dbReference type="EMBL" id="GLK02147.1"/>
    </source>
</evidence>
<evidence type="ECO:0000256" key="2">
    <source>
        <dbReference type="ARBA" id="ARBA00022490"/>
    </source>
</evidence>
<dbReference type="NCBIfam" id="TIGR00242">
    <property type="entry name" value="division/cell wall cluster transcriptional repressor MraZ"/>
    <property type="match status" value="1"/>
</dbReference>
<dbReference type="SUPFAM" id="SSF89447">
    <property type="entry name" value="AbrB/MazE/MraZ-like"/>
    <property type="match status" value="1"/>
</dbReference>
<dbReference type="HAMAP" id="MF_01008">
    <property type="entry name" value="MraZ"/>
    <property type="match status" value="1"/>
</dbReference>
<reference evidence="9" key="1">
    <citation type="journal article" date="2014" name="Int. J. Syst. Evol. Microbiol.">
        <title>Complete genome sequence of Corynebacterium casei LMG S-19264T (=DSM 44701T), isolated from a smear-ripened cheese.</title>
        <authorList>
            <consortium name="US DOE Joint Genome Institute (JGI-PGF)"/>
            <person name="Walter F."/>
            <person name="Albersmeier A."/>
            <person name="Kalinowski J."/>
            <person name="Ruckert C."/>
        </authorList>
    </citation>
    <scope>NUCLEOTIDE SEQUENCE</scope>
    <source>
        <strain evidence="9">VKM Ac-1958</strain>
    </source>
</reference>
<dbReference type="InterPro" id="IPR007159">
    <property type="entry name" value="SpoVT-AbrB_dom"/>
</dbReference>
<evidence type="ECO:0000259" key="8">
    <source>
        <dbReference type="PROSITE" id="PS51740"/>
    </source>
</evidence>
<dbReference type="Gene3D" id="3.40.1550.20">
    <property type="entry name" value="Transcriptional regulator MraZ domain"/>
    <property type="match status" value="1"/>
</dbReference>
<reference evidence="9" key="2">
    <citation type="submission" date="2023-01" db="EMBL/GenBank/DDBJ databases">
        <authorList>
            <person name="Sun Q."/>
            <person name="Evtushenko L."/>
        </authorList>
    </citation>
    <scope>NUCLEOTIDE SEQUENCE</scope>
    <source>
        <strain evidence="9">VKM Ac-1958</strain>
    </source>
</reference>
<dbReference type="GO" id="GO:0009295">
    <property type="term" value="C:nucleoid"/>
    <property type="evidence" value="ECO:0007669"/>
    <property type="project" value="UniProtKB-SubCell"/>
</dbReference>
<keyword evidence="2 7" id="KW-0963">Cytoplasm</keyword>
<dbReference type="PANTHER" id="PTHR34701">
    <property type="entry name" value="TRANSCRIPTIONAL REGULATOR MRAZ"/>
    <property type="match status" value="1"/>
</dbReference>
<dbReference type="AlphaFoldDB" id="A0A9W6HTH0"/>